<organism evidence="1">
    <name type="scientific">bioreactor metagenome</name>
    <dbReference type="NCBI Taxonomy" id="1076179"/>
    <lineage>
        <taxon>unclassified sequences</taxon>
        <taxon>metagenomes</taxon>
        <taxon>ecological metagenomes</taxon>
    </lineage>
</organism>
<name>A0A645F9P9_9ZZZZ</name>
<comment type="caution">
    <text evidence="1">The sequence shown here is derived from an EMBL/GenBank/DDBJ whole genome shotgun (WGS) entry which is preliminary data.</text>
</comment>
<protein>
    <submittedName>
        <fullName evidence="1">Uncharacterized protein</fullName>
    </submittedName>
</protein>
<accession>A0A645F9P9</accession>
<gene>
    <name evidence="1" type="ORF">SDC9_158319</name>
</gene>
<dbReference type="EMBL" id="VSSQ01057217">
    <property type="protein sequence ID" value="MPN11021.1"/>
    <property type="molecule type" value="Genomic_DNA"/>
</dbReference>
<sequence length="102" mass="11034">MRRFAALEIPEQIPHAAGIALVGFLQVLQHGFAAFGITYLAPDGLQLIGQLCRRALQAGAFLPQRAVPALASRFLIQHSGQFGFELIPAPDIQGQRRFVVAA</sequence>
<dbReference type="AlphaFoldDB" id="A0A645F9P9"/>
<evidence type="ECO:0000313" key="1">
    <source>
        <dbReference type="EMBL" id="MPN11021.1"/>
    </source>
</evidence>
<reference evidence="1" key="1">
    <citation type="submission" date="2019-08" db="EMBL/GenBank/DDBJ databases">
        <authorList>
            <person name="Kucharzyk K."/>
            <person name="Murdoch R.W."/>
            <person name="Higgins S."/>
            <person name="Loffler F."/>
        </authorList>
    </citation>
    <scope>NUCLEOTIDE SEQUENCE</scope>
</reference>
<proteinExistence type="predicted"/>